<dbReference type="Proteomes" id="UP001652624">
    <property type="component" value="Chromosome 11"/>
</dbReference>
<keyword evidence="2" id="KW-0964">Secreted</keyword>
<evidence type="ECO:0000256" key="5">
    <source>
        <dbReference type="ARBA" id="ARBA00022657"/>
    </source>
</evidence>
<dbReference type="InterPro" id="IPR008605">
    <property type="entry name" value="ECM1"/>
</dbReference>
<evidence type="ECO:0000313" key="16">
    <source>
        <dbReference type="Proteomes" id="UP001652624"/>
    </source>
</evidence>
<evidence type="ECO:0000256" key="8">
    <source>
        <dbReference type="ARBA" id="ARBA00022855"/>
    </source>
</evidence>
<keyword evidence="8" id="KW-0892">Osteogenesis</keyword>
<dbReference type="Gene3D" id="1.10.246.10">
    <property type="match status" value="3"/>
</dbReference>
<dbReference type="AlphaFoldDB" id="A0A1S3WLY3"/>
<dbReference type="Pfam" id="PF05782">
    <property type="entry name" value="ECM1"/>
    <property type="match status" value="1"/>
</dbReference>
<reference evidence="17" key="1">
    <citation type="submission" date="2025-08" db="UniProtKB">
        <authorList>
            <consortium name="RefSeq"/>
        </authorList>
    </citation>
    <scope>IDENTIFICATION</scope>
</reference>
<feature type="chain" id="PRO_5010383813" description="Extracellular matrix protein 1" evidence="15">
    <location>
        <begin position="21"/>
        <end position="554"/>
    </location>
</feature>
<dbReference type="GO" id="GO:0001525">
    <property type="term" value="P:angiogenesis"/>
    <property type="evidence" value="ECO:0007669"/>
    <property type="project" value="UniProtKB-KW"/>
</dbReference>
<dbReference type="PANTHER" id="PTHR16776:SF3">
    <property type="entry name" value="EXTRACELLULAR MATRIX PROTEIN 1"/>
    <property type="match status" value="1"/>
</dbReference>
<comment type="subunit">
    <text evidence="11">Interacts (via C-terminus) with HSPG2 (via C-terminus). Interacts with EFEMP1/FBLN3 and LAMB3. Interacts with MMP9.</text>
</comment>
<dbReference type="GO" id="GO:0031214">
    <property type="term" value="P:biomineral tissue development"/>
    <property type="evidence" value="ECO:0007669"/>
    <property type="project" value="UniProtKB-KW"/>
</dbReference>
<sequence length="554" mass="62202">MGTMSRAALVFACLAVASVASEGGQKKLGPHSLTQPLQEVGYAAPPAPPLTRTLPMGHAEAFHFEEQSEVQPQPQEAVPLQEEMLPPPQLPEGKEVDVPLLSDTIPQQEELPPHQVPLEQKEIGPSFPHQKEMTFPNKQRQEMPSRLMDSGLPESQSGHPSHHCPNDRHRGGWGHWLDGFPPGRPSRDNLDQICLPNRQHIVYGPWNLPQTGFSHLSRQGKTLNLLEIGYSRCCRCQNQLSRLDCANLVWEDTITWYCEAELSVKTRAHWCCRRQGEARFSCFQAEAPQPHYPQRVCPSHQPGMSSGPDLPFPPGLPTLDNVKNICHLRRFRSVPRNLPATDDPVQKQLQTLTHLEEEFQHCCRQGENHTCAWKAWENALDGYCDQEQATKTHHHSCCHYPPSPARDECFARRAPYPNYDRDILTLDLSQITPNLMGHLCGNGKFLAKHKQIPGLIHNMTARCCHLSFPEQACCAEDEKSAFIDDLCGPRQNIWKDSAACCELNPGNEQINCFNINYLRNVAVVKGDMGDIEGHEDQGPALVATLSSTFEPEDE</sequence>
<dbReference type="SUPFAM" id="SSF48552">
    <property type="entry name" value="Serum albumin-like"/>
    <property type="match status" value="1"/>
</dbReference>
<keyword evidence="16" id="KW-1185">Reference proteome</keyword>
<dbReference type="CTD" id="1893"/>
<dbReference type="RefSeq" id="XP_016047386.1">
    <property type="nucleotide sequence ID" value="XM_016191900.2"/>
</dbReference>
<evidence type="ECO:0000256" key="11">
    <source>
        <dbReference type="ARBA" id="ARBA00062720"/>
    </source>
</evidence>
<evidence type="ECO:0000256" key="1">
    <source>
        <dbReference type="ARBA" id="ARBA00004498"/>
    </source>
</evidence>
<dbReference type="OrthoDB" id="9889855at2759"/>
<evidence type="ECO:0000313" key="17">
    <source>
        <dbReference type="RefSeq" id="XP_016047386.1"/>
    </source>
</evidence>
<keyword evidence="4" id="KW-0091">Biomineralization</keyword>
<evidence type="ECO:0000256" key="2">
    <source>
        <dbReference type="ARBA" id="ARBA00022525"/>
    </source>
</evidence>
<dbReference type="GO" id="GO:0007165">
    <property type="term" value="P:signal transduction"/>
    <property type="evidence" value="ECO:0007669"/>
    <property type="project" value="InterPro"/>
</dbReference>
<evidence type="ECO:0000256" key="15">
    <source>
        <dbReference type="SAM" id="SignalP"/>
    </source>
</evidence>
<keyword evidence="7" id="KW-0677">Repeat</keyword>
<comment type="function">
    <text evidence="10">Involved in endochondral bone formation as negative regulator of bone mineralization. Stimulates the proliferation of endothelial cells and promotes angiogenesis. Inhibits MMP9 proteolytic activity.</text>
</comment>
<dbReference type="GO" id="GO:0001503">
    <property type="term" value="P:ossification"/>
    <property type="evidence" value="ECO:0007669"/>
    <property type="project" value="UniProtKB-KW"/>
</dbReference>
<dbReference type="GO" id="GO:0060255">
    <property type="term" value="P:regulation of macromolecule metabolic process"/>
    <property type="evidence" value="ECO:0007669"/>
    <property type="project" value="UniProtKB-ARBA"/>
</dbReference>
<keyword evidence="9" id="KW-0325">Glycoprotein</keyword>
<organism evidence="16 17">
    <name type="scientific">Erinaceus europaeus</name>
    <name type="common">Western European hedgehog</name>
    <dbReference type="NCBI Taxonomy" id="9365"/>
    <lineage>
        <taxon>Eukaryota</taxon>
        <taxon>Metazoa</taxon>
        <taxon>Chordata</taxon>
        <taxon>Craniata</taxon>
        <taxon>Vertebrata</taxon>
        <taxon>Euteleostomi</taxon>
        <taxon>Mammalia</taxon>
        <taxon>Eutheria</taxon>
        <taxon>Laurasiatheria</taxon>
        <taxon>Eulipotyphla</taxon>
        <taxon>Erinaceidae</taxon>
        <taxon>Erinaceinae</taxon>
        <taxon>Erinaceus</taxon>
    </lineage>
</organism>
<keyword evidence="5" id="KW-0037">Angiogenesis</keyword>
<evidence type="ECO:0000256" key="9">
    <source>
        <dbReference type="ARBA" id="ARBA00023180"/>
    </source>
</evidence>
<dbReference type="GO" id="GO:0030500">
    <property type="term" value="P:regulation of bone mineralization"/>
    <property type="evidence" value="ECO:0007669"/>
    <property type="project" value="UniProtKB-KW"/>
</dbReference>
<keyword evidence="14" id="KW-0495">Mineral balance</keyword>
<evidence type="ECO:0000256" key="10">
    <source>
        <dbReference type="ARBA" id="ARBA00054936"/>
    </source>
</evidence>
<evidence type="ECO:0000256" key="6">
    <source>
        <dbReference type="ARBA" id="ARBA00022729"/>
    </source>
</evidence>
<dbReference type="FunFam" id="1.10.246.10:FF:000006">
    <property type="entry name" value="Extracellular matrix protein 1"/>
    <property type="match status" value="1"/>
</dbReference>
<gene>
    <name evidence="17" type="primary">ECM1</name>
</gene>
<accession>A0A1S3WLY3</accession>
<evidence type="ECO:0000256" key="14">
    <source>
        <dbReference type="ARBA" id="ARBA00084103"/>
    </source>
</evidence>
<dbReference type="GO" id="GO:0005615">
    <property type="term" value="C:extracellular space"/>
    <property type="evidence" value="ECO:0007669"/>
    <property type="project" value="InterPro"/>
</dbReference>
<keyword evidence="6 15" id="KW-0732">Signal</keyword>
<evidence type="ECO:0000256" key="12">
    <source>
        <dbReference type="ARBA" id="ARBA00074822"/>
    </source>
</evidence>
<name>A0A1S3WLY3_ERIEU</name>
<comment type="subcellular location">
    <subcellularLocation>
        <location evidence="1">Secreted</location>
        <location evidence="1">Extracellular space</location>
        <location evidence="1">Extracellular matrix</location>
    </subcellularLocation>
</comment>
<dbReference type="GO" id="GO:0080090">
    <property type="term" value="P:regulation of primary metabolic process"/>
    <property type="evidence" value="ECO:0007669"/>
    <property type="project" value="UniProtKB-ARBA"/>
</dbReference>
<keyword evidence="3" id="KW-0272">Extracellular matrix</keyword>
<protein>
    <recommendedName>
        <fullName evidence="12">Extracellular matrix protein 1</fullName>
    </recommendedName>
    <alternativeName>
        <fullName evidence="13">Secretory component p85</fullName>
    </alternativeName>
</protein>
<dbReference type="InterPro" id="IPR020858">
    <property type="entry name" value="Serum_albumin-like"/>
</dbReference>
<feature type="signal peptide" evidence="15">
    <location>
        <begin position="1"/>
        <end position="20"/>
    </location>
</feature>
<evidence type="ECO:0000256" key="7">
    <source>
        <dbReference type="ARBA" id="ARBA00022737"/>
    </source>
</evidence>
<evidence type="ECO:0000256" key="13">
    <source>
        <dbReference type="ARBA" id="ARBA00079511"/>
    </source>
</evidence>
<dbReference type="GeneID" id="103121056"/>
<dbReference type="PANTHER" id="PTHR16776">
    <property type="entry name" value="EXTRACELLULAR MATRIX PROTEIN 1"/>
    <property type="match status" value="1"/>
</dbReference>
<proteinExistence type="predicted"/>
<evidence type="ECO:0000256" key="4">
    <source>
        <dbReference type="ARBA" id="ARBA00022591"/>
    </source>
</evidence>
<evidence type="ECO:0000256" key="3">
    <source>
        <dbReference type="ARBA" id="ARBA00022530"/>
    </source>
</evidence>